<dbReference type="GO" id="GO:0016020">
    <property type="term" value="C:membrane"/>
    <property type="evidence" value="ECO:0007669"/>
    <property type="project" value="GOC"/>
</dbReference>
<name>A0A7D5LZ03_9ARCH</name>
<dbReference type="Pfam" id="PF00487">
    <property type="entry name" value="FA_desaturase"/>
    <property type="match status" value="1"/>
</dbReference>
<evidence type="ECO:0000259" key="2">
    <source>
        <dbReference type="Pfam" id="PF00487"/>
    </source>
</evidence>
<feature type="transmembrane region" description="Helical" evidence="1">
    <location>
        <begin position="38"/>
        <end position="60"/>
    </location>
</feature>
<gene>
    <name evidence="3" type="ORF">C5F47_03405</name>
</gene>
<keyword evidence="1" id="KW-1133">Transmembrane helix</keyword>
<keyword evidence="1" id="KW-0812">Transmembrane</keyword>
<feature type="transmembrane region" description="Helical" evidence="1">
    <location>
        <begin position="158"/>
        <end position="174"/>
    </location>
</feature>
<evidence type="ECO:0000313" key="4">
    <source>
        <dbReference type="Proteomes" id="UP000509771"/>
    </source>
</evidence>
<dbReference type="GO" id="GO:0046513">
    <property type="term" value="P:ceramide biosynthetic process"/>
    <property type="evidence" value="ECO:0007669"/>
    <property type="project" value="TreeGrafter"/>
</dbReference>
<feature type="transmembrane region" description="Helical" evidence="1">
    <location>
        <begin position="180"/>
        <end position="198"/>
    </location>
</feature>
<feature type="transmembrane region" description="Helical" evidence="1">
    <location>
        <begin position="128"/>
        <end position="146"/>
    </location>
</feature>
<dbReference type="KEGG" id="ncl:C5F47_03405"/>
<organism evidence="3 4">
    <name type="scientific">Nitrosopumilus cobalaminigenes</name>
    <dbReference type="NCBI Taxonomy" id="1470066"/>
    <lineage>
        <taxon>Archaea</taxon>
        <taxon>Nitrososphaerota</taxon>
        <taxon>Nitrososphaeria</taxon>
        <taxon>Nitrosopumilales</taxon>
        <taxon>Nitrosopumilaceae</taxon>
        <taxon>Nitrosopumilus</taxon>
    </lineage>
</organism>
<evidence type="ECO:0000256" key="1">
    <source>
        <dbReference type="SAM" id="Phobius"/>
    </source>
</evidence>
<dbReference type="AlphaFoldDB" id="A0A7D5LZ03"/>
<feature type="domain" description="Fatty acid desaturase" evidence="2">
    <location>
        <begin position="40"/>
        <end position="249"/>
    </location>
</feature>
<dbReference type="EMBL" id="CP026993">
    <property type="protein sequence ID" value="QLH02673.1"/>
    <property type="molecule type" value="Genomic_DNA"/>
</dbReference>
<keyword evidence="4" id="KW-1185">Reference proteome</keyword>
<accession>A0A7D5LZ03</accession>
<dbReference type="Proteomes" id="UP000509771">
    <property type="component" value="Chromosome"/>
</dbReference>
<protein>
    <submittedName>
        <fullName evidence="3">Fatty acid desaturase</fullName>
    </submittedName>
</protein>
<feature type="transmembrane region" description="Helical" evidence="1">
    <location>
        <begin position="80"/>
        <end position="95"/>
    </location>
</feature>
<reference evidence="3 4" key="1">
    <citation type="submission" date="2018-02" db="EMBL/GenBank/DDBJ databases">
        <title>Complete genome of Nitrosopumilus cobalaminigenes HCA1.</title>
        <authorList>
            <person name="Qin W."/>
            <person name="Zheng Y."/>
            <person name="Stahl D.A."/>
        </authorList>
    </citation>
    <scope>NUCLEOTIDE SEQUENCE [LARGE SCALE GENOMIC DNA]</scope>
    <source>
        <strain evidence="3 4">HCA1</strain>
    </source>
</reference>
<feature type="transmembrane region" description="Helical" evidence="1">
    <location>
        <begin position="12"/>
        <end position="32"/>
    </location>
</feature>
<proteinExistence type="predicted"/>
<dbReference type="PANTHER" id="PTHR12879:SF8">
    <property type="entry name" value="SPHINGOLIPID DELTA(4)-DESATURASE DES1"/>
    <property type="match status" value="1"/>
</dbReference>
<dbReference type="InterPro" id="IPR005804">
    <property type="entry name" value="FA_desaturase_dom"/>
</dbReference>
<dbReference type="PANTHER" id="PTHR12879">
    <property type="entry name" value="SPHINGOLIPID DELTA 4 DESATURASE/C-4 HYDROXYLASE PROTEIN DES2"/>
    <property type="match status" value="1"/>
</dbReference>
<evidence type="ECO:0000313" key="3">
    <source>
        <dbReference type="EMBL" id="QLH02673.1"/>
    </source>
</evidence>
<dbReference type="GO" id="GO:0042284">
    <property type="term" value="F:sphingolipid delta-4 desaturase activity"/>
    <property type="evidence" value="ECO:0007669"/>
    <property type="project" value="TreeGrafter"/>
</dbReference>
<dbReference type="GeneID" id="56059038"/>
<sequence>MTPQDFVERSDLRGFLALGRDWGAIIATILFSVWANNFFVYLASVWVIGTFQYAIGEVLLHEASHYNLFKSKKINEFSKIFYAFPFLVLMSAYRTEHRDHHYKMNTKFDHIVGDYEIIGLNNPKKNMFWIWFIKPIIGYSGYFFLYDLRYTKIEKNHLQLIFFWIAIIGIFAYFDRLDILLYYWIIPLFWVFSTQRYWSEIAKHYNTKNTTRSDIGWKNHIFHNAGYHFTHHKYPSIPWYKLSQAHNALCADSVDISSGFLDTYRKLTENLNSEKKSSDIDSV</sequence>
<keyword evidence="1" id="KW-0472">Membrane</keyword>
<dbReference type="RefSeq" id="WP_179361513.1">
    <property type="nucleotide sequence ID" value="NZ_CP026993.1"/>
</dbReference>